<evidence type="ECO:0008006" key="3">
    <source>
        <dbReference type="Google" id="ProtNLM"/>
    </source>
</evidence>
<evidence type="ECO:0000313" key="2">
    <source>
        <dbReference type="Proteomes" id="UP001108089"/>
    </source>
</evidence>
<organism evidence="1 2">
    <name type="scientific">Gordonia tangerina</name>
    <dbReference type="NCBI Taxonomy" id="2911060"/>
    <lineage>
        <taxon>Bacteria</taxon>
        <taxon>Bacillati</taxon>
        <taxon>Actinomycetota</taxon>
        <taxon>Actinomycetes</taxon>
        <taxon>Mycobacteriales</taxon>
        <taxon>Gordoniaceae</taxon>
        <taxon>Gordonia</taxon>
    </lineage>
</organism>
<evidence type="ECO:0000313" key="1">
    <source>
        <dbReference type="EMBL" id="MCF3936984.1"/>
    </source>
</evidence>
<accession>A0ABS9DEF6</accession>
<comment type="caution">
    <text evidence="1">The sequence shown here is derived from an EMBL/GenBank/DDBJ whole genome shotgun (WGS) entry which is preliminary data.</text>
</comment>
<proteinExistence type="predicted"/>
<dbReference type="RefSeq" id="WP_235721607.1">
    <property type="nucleotide sequence ID" value="NZ_JAKGCU010000001.1"/>
</dbReference>
<dbReference type="Proteomes" id="UP001108089">
    <property type="component" value="Unassembled WGS sequence"/>
</dbReference>
<sequence length="83" mass="8291">MTKFSMDTGAVEGAATKVDGLASEIRGLELTTKMSSLGTAIPDTPNCSSPIKAVADGADATIGKSVSNCGGQVEAFAALAQTR</sequence>
<reference evidence="1" key="1">
    <citation type="submission" date="2022-01" db="EMBL/GenBank/DDBJ databases">
        <title>Gordonia xiamenensis sp. nov., isolated from surface seawater in Xiamen.</title>
        <authorList>
            <person name="He Y.F."/>
        </authorList>
    </citation>
    <scope>NUCLEOTIDE SEQUENCE</scope>
    <source>
        <strain evidence="1">GW1C4-4</strain>
    </source>
</reference>
<name>A0ABS9DEF6_9ACTN</name>
<protein>
    <recommendedName>
        <fullName evidence="3">ESX-1 secretion-associated protein</fullName>
    </recommendedName>
</protein>
<dbReference type="EMBL" id="JAKGCU010000001">
    <property type="protein sequence ID" value="MCF3936984.1"/>
    <property type="molecule type" value="Genomic_DNA"/>
</dbReference>
<keyword evidence="2" id="KW-1185">Reference proteome</keyword>
<gene>
    <name evidence="1" type="ORF">L1892_01125</name>
</gene>